<organism evidence="1 2">
    <name type="scientific">Agarivorans aestuarii</name>
    <dbReference type="NCBI Taxonomy" id="1563703"/>
    <lineage>
        <taxon>Bacteria</taxon>
        <taxon>Pseudomonadati</taxon>
        <taxon>Pseudomonadota</taxon>
        <taxon>Gammaproteobacteria</taxon>
        <taxon>Alteromonadales</taxon>
        <taxon>Alteromonadaceae</taxon>
        <taxon>Agarivorans</taxon>
    </lineage>
</organism>
<proteinExistence type="predicted"/>
<reference evidence="2" key="1">
    <citation type="submission" date="2023-07" db="EMBL/GenBank/DDBJ databases">
        <title>Draft genome sequence of Agarivorans aestuarii strain ZMCS4, a CAZymes producing bacteria isolated from the marine brown algae Clodostephus spongiosus.</title>
        <authorList>
            <person name="Lorente B."/>
            <person name="Cabral C."/>
            <person name="Frias J."/>
            <person name="Faria J."/>
            <person name="Toubarro D."/>
        </authorList>
    </citation>
    <scope>NUCLEOTIDE SEQUENCE [LARGE SCALE GENOMIC DNA]</scope>
    <source>
        <strain evidence="2">ZMCS4</strain>
    </source>
</reference>
<dbReference type="Gene3D" id="1.25.40.10">
    <property type="entry name" value="Tetratricopeptide repeat domain"/>
    <property type="match status" value="1"/>
</dbReference>
<keyword evidence="2" id="KW-1185">Reference proteome</keyword>
<dbReference type="Pfam" id="PF13181">
    <property type="entry name" value="TPR_8"/>
    <property type="match status" value="1"/>
</dbReference>
<keyword evidence="1" id="KW-0472">Membrane</keyword>
<protein>
    <submittedName>
        <fullName evidence="1">Transmembrane adenylate cyclase</fullName>
    </submittedName>
</protein>
<keyword evidence="1" id="KW-0812">Transmembrane</keyword>
<name>A0ABU7G0W3_9ALTE</name>
<dbReference type="Gene3D" id="3.40.50.10070">
    <property type="entry name" value="TolB, N-terminal domain"/>
    <property type="match status" value="1"/>
</dbReference>
<dbReference type="InterPro" id="IPR019734">
    <property type="entry name" value="TPR_rpt"/>
</dbReference>
<accession>A0ABU7G0W3</accession>
<dbReference type="InterPro" id="IPR011990">
    <property type="entry name" value="TPR-like_helical_dom_sf"/>
</dbReference>
<dbReference type="EMBL" id="JAYDYW010000004">
    <property type="protein sequence ID" value="MEE1673057.1"/>
    <property type="molecule type" value="Genomic_DNA"/>
</dbReference>
<evidence type="ECO:0000313" key="1">
    <source>
        <dbReference type="EMBL" id="MEE1673057.1"/>
    </source>
</evidence>
<dbReference type="SUPFAM" id="SSF48452">
    <property type="entry name" value="TPR-like"/>
    <property type="match status" value="1"/>
</dbReference>
<evidence type="ECO:0000313" key="2">
    <source>
        <dbReference type="Proteomes" id="UP001310248"/>
    </source>
</evidence>
<sequence length="537" mass="60729">MANGKNLDLNNQQHQILIREQLERIVESSVFEQSPKMKELLSYLVDQTLQGNGERLKQFTIAIEIFDRGVDFDHQSDPIVRIQAGRVRRSLDTYYFTEGANDALYISVPKGRYVPSFKLRSEQDLAPQANAAVAEPAEIESLSPSITVLPFLSLAEDNQQQFFADGFSEELATELSRFDTLNVVSMYAMGDTSFDINTAADISQIGKQLNVSFITSGTMRALNNQMRIHARLYRSDTGQQVWAEKYTCDMSTHDLFEAQDQIIAEIVAELASSFGIIHREIYQSCNHKKVTQLSTYEATLRYRHYLMTLSKEHYHPALEALQQATEQEPEFALAWAMLAVLYFDADKLAMADIANASELGFECARKAVELDSNNQECQMALAMGYLSRGDQAGLVDAVNKVVTLNPNAAYQVGLAGWALCLAGEFEQGRELLANSKALNPFRPPWFALADILYFYTEHDFDQAFKALDQFSLSKLYWQPLLRCVLHIEKGEFAQAKSAYLKVLELCPDFNQRREHYLSAYLVCPNLKQQVTTALDKL</sequence>
<dbReference type="RefSeq" id="WP_329774434.1">
    <property type="nucleotide sequence ID" value="NZ_JAYDYW010000004.1"/>
</dbReference>
<comment type="caution">
    <text evidence="1">The sequence shown here is derived from an EMBL/GenBank/DDBJ whole genome shotgun (WGS) entry which is preliminary data.</text>
</comment>
<dbReference type="Proteomes" id="UP001310248">
    <property type="component" value="Unassembled WGS sequence"/>
</dbReference>
<gene>
    <name evidence="1" type="ORF">SNR37_002470</name>
</gene>